<gene>
    <name evidence="1" type="ORF">THAPSDRAFT_21357</name>
</gene>
<dbReference type="KEGG" id="tps:THAPSDRAFT_21357"/>
<accession>B8BUW1</accession>
<dbReference type="GeneID" id="7446648"/>
<dbReference type="HOGENOM" id="CLU_1149205_0_0_1"/>
<dbReference type="AlphaFoldDB" id="B8BUW1"/>
<keyword evidence="2" id="KW-1185">Reference proteome</keyword>
<evidence type="ECO:0000313" key="1">
    <source>
        <dbReference type="EMBL" id="EED95356.1"/>
    </source>
</evidence>
<dbReference type="PaxDb" id="35128-Thaps21357"/>
<proteinExistence type="predicted"/>
<dbReference type="eggNOG" id="ENOG502SVGF">
    <property type="taxonomic scope" value="Eukaryota"/>
</dbReference>
<dbReference type="EMBL" id="CM000639">
    <property type="protein sequence ID" value="EED95356.1"/>
    <property type="molecule type" value="Genomic_DNA"/>
</dbReference>
<dbReference type="OMA" id="VDEYNCE"/>
<evidence type="ECO:0000313" key="2">
    <source>
        <dbReference type="Proteomes" id="UP000001449"/>
    </source>
</evidence>
<reference evidence="1 2" key="2">
    <citation type="journal article" date="2008" name="Nature">
        <title>The Phaeodactylum genome reveals the evolutionary history of diatom genomes.</title>
        <authorList>
            <person name="Bowler C."/>
            <person name="Allen A.E."/>
            <person name="Badger J.H."/>
            <person name="Grimwood J."/>
            <person name="Jabbari K."/>
            <person name="Kuo A."/>
            <person name="Maheswari U."/>
            <person name="Martens C."/>
            <person name="Maumus F."/>
            <person name="Otillar R.P."/>
            <person name="Rayko E."/>
            <person name="Salamov A."/>
            <person name="Vandepoele K."/>
            <person name="Beszteri B."/>
            <person name="Gruber A."/>
            <person name="Heijde M."/>
            <person name="Katinka M."/>
            <person name="Mock T."/>
            <person name="Valentin K."/>
            <person name="Verret F."/>
            <person name="Berges J.A."/>
            <person name="Brownlee C."/>
            <person name="Cadoret J.P."/>
            <person name="Chiovitti A."/>
            <person name="Choi C.J."/>
            <person name="Coesel S."/>
            <person name="De Martino A."/>
            <person name="Detter J.C."/>
            <person name="Durkin C."/>
            <person name="Falciatore A."/>
            <person name="Fournet J."/>
            <person name="Haruta M."/>
            <person name="Huysman M.J."/>
            <person name="Jenkins B.D."/>
            <person name="Jiroutova K."/>
            <person name="Jorgensen R.E."/>
            <person name="Joubert Y."/>
            <person name="Kaplan A."/>
            <person name="Kroger N."/>
            <person name="Kroth P.G."/>
            <person name="La Roche J."/>
            <person name="Lindquist E."/>
            <person name="Lommer M."/>
            <person name="Martin-Jezequel V."/>
            <person name="Lopez P.J."/>
            <person name="Lucas S."/>
            <person name="Mangogna M."/>
            <person name="McGinnis K."/>
            <person name="Medlin L.K."/>
            <person name="Montsant A."/>
            <person name="Oudot-Le Secq M.P."/>
            <person name="Napoli C."/>
            <person name="Obornik M."/>
            <person name="Parker M.S."/>
            <person name="Petit J.L."/>
            <person name="Porcel B.M."/>
            <person name="Poulsen N."/>
            <person name="Robison M."/>
            <person name="Rychlewski L."/>
            <person name="Rynearson T.A."/>
            <person name="Schmutz J."/>
            <person name="Shapiro H."/>
            <person name="Siaut M."/>
            <person name="Stanley M."/>
            <person name="Sussman M.R."/>
            <person name="Taylor A.R."/>
            <person name="Vardi A."/>
            <person name="von Dassow P."/>
            <person name="Vyverman W."/>
            <person name="Willis A."/>
            <person name="Wyrwicz L.S."/>
            <person name="Rokhsar D.S."/>
            <person name="Weissenbach J."/>
            <person name="Armbrust E.V."/>
            <person name="Green B.R."/>
            <person name="Van de Peer Y."/>
            <person name="Grigoriev I.V."/>
        </authorList>
    </citation>
    <scope>NUCLEOTIDE SEQUENCE [LARGE SCALE GENOMIC DNA]</scope>
    <source>
        <strain evidence="1 2">CCMP1335</strain>
    </source>
</reference>
<dbReference type="InParanoid" id="B8BUW1"/>
<dbReference type="GO" id="GO:0006139">
    <property type="term" value="P:nucleobase-containing compound metabolic process"/>
    <property type="evidence" value="ECO:0007669"/>
    <property type="project" value="InterPro"/>
</dbReference>
<name>B8BUW1_THAPS</name>
<protein>
    <recommendedName>
        <fullName evidence="3">YqgF/RNase H-like domain-containing protein</fullName>
    </recommendedName>
</protein>
<reference evidence="1 2" key="1">
    <citation type="journal article" date="2004" name="Science">
        <title>The genome of the diatom Thalassiosira pseudonana: ecology, evolution, and metabolism.</title>
        <authorList>
            <person name="Armbrust E.V."/>
            <person name="Berges J.A."/>
            <person name="Bowler C."/>
            <person name="Green B.R."/>
            <person name="Martinez D."/>
            <person name="Putnam N.H."/>
            <person name="Zhou S."/>
            <person name="Allen A.E."/>
            <person name="Apt K.E."/>
            <person name="Bechner M."/>
            <person name="Brzezinski M.A."/>
            <person name="Chaal B.K."/>
            <person name="Chiovitti A."/>
            <person name="Davis A.K."/>
            <person name="Demarest M.S."/>
            <person name="Detter J.C."/>
            <person name="Glavina T."/>
            <person name="Goodstein D."/>
            <person name="Hadi M.Z."/>
            <person name="Hellsten U."/>
            <person name="Hildebrand M."/>
            <person name="Jenkins B.D."/>
            <person name="Jurka J."/>
            <person name="Kapitonov V.V."/>
            <person name="Kroger N."/>
            <person name="Lau W.W."/>
            <person name="Lane T.W."/>
            <person name="Larimer F.W."/>
            <person name="Lippmeier J.C."/>
            <person name="Lucas S."/>
            <person name="Medina M."/>
            <person name="Montsant A."/>
            <person name="Obornik M."/>
            <person name="Parker M.S."/>
            <person name="Palenik B."/>
            <person name="Pazour G.J."/>
            <person name="Richardson P.M."/>
            <person name="Rynearson T.A."/>
            <person name="Saito M.A."/>
            <person name="Schwartz D.C."/>
            <person name="Thamatrakoln K."/>
            <person name="Valentin K."/>
            <person name="Vardi A."/>
            <person name="Wilkerson F.P."/>
            <person name="Rokhsar D.S."/>
        </authorList>
    </citation>
    <scope>NUCLEOTIDE SEQUENCE [LARGE SCALE GENOMIC DNA]</scope>
    <source>
        <strain evidence="1 2">CCMP1335</strain>
    </source>
</reference>
<sequence length="242" mass="27038">MIVTKLSSALISPSKVANLLDWRKSIGVVMGLDITRERIGIAVSEHPKHFSEPLALNSILLQDRDSSSNRSKGIAKESLLELEAAVRKHHVCAFVVNWPLNEGRMGEQCGKVLQVLDSVMDQSNSVVTRKRPFTLWAKCAATSSSDSVSTDEWGRSPVFARAPVYFEDMKYSSKSVFREESSTDPSLVAADILDDYIKTNWILDRKMGKATTPKKNKTDYFFSTHSVDEYNCEKAFLQAALL</sequence>
<dbReference type="Proteomes" id="UP000001449">
    <property type="component" value="Chromosome 2"/>
</dbReference>
<evidence type="ECO:0008006" key="3">
    <source>
        <dbReference type="Google" id="ProtNLM"/>
    </source>
</evidence>
<dbReference type="InterPro" id="IPR037027">
    <property type="entry name" value="YqgF/RNaseH-like_dom_sf"/>
</dbReference>
<dbReference type="Gene3D" id="3.30.420.140">
    <property type="entry name" value="YqgF/RNase H-like domain"/>
    <property type="match status" value="1"/>
</dbReference>
<dbReference type="RefSeq" id="XP_002287913.1">
    <property type="nucleotide sequence ID" value="XM_002287877.1"/>
</dbReference>
<organism evidence="1 2">
    <name type="scientific">Thalassiosira pseudonana</name>
    <name type="common">Marine diatom</name>
    <name type="synonym">Cyclotella nana</name>
    <dbReference type="NCBI Taxonomy" id="35128"/>
    <lineage>
        <taxon>Eukaryota</taxon>
        <taxon>Sar</taxon>
        <taxon>Stramenopiles</taxon>
        <taxon>Ochrophyta</taxon>
        <taxon>Bacillariophyta</taxon>
        <taxon>Coscinodiscophyceae</taxon>
        <taxon>Thalassiosirophycidae</taxon>
        <taxon>Thalassiosirales</taxon>
        <taxon>Thalassiosiraceae</taxon>
        <taxon>Thalassiosira</taxon>
    </lineage>
</organism>